<gene>
    <name evidence="3" type="ORF">JVW63_06005</name>
</gene>
<feature type="compositionally biased region" description="Basic and acidic residues" evidence="1">
    <location>
        <begin position="26"/>
        <end position="43"/>
    </location>
</feature>
<keyword evidence="2" id="KW-1133">Transmembrane helix</keyword>
<dbReference type="EMBL" id="JAFFJS010000003">
    <property type="protein sequence ID" value="MBM9433248.1"/>
    <property type="molecule type" value="Genomic_DNA"/>
</dbReference>
<feature type="transmembrane region" description="Helical" evidence="2">
    <location>
        <begin position="95"/>
        <end position="114"/>
    </location>
</feature>
<accession>A0ABS2TFV7</accession>
<sequence>MSKEQDMDRPEVIEPEPQGKGRPTPSRREAEAARRRPLVPKDRKAAKRAARAKRDAEFQREQIAMKTGDEAHLPYIHRGPVRRWARDYIDARTNLASYFFFLAFAVLLLVFIQAQFPDAALIVMLALYGLMIVMLVDSLIAVRSMKKKMDAKFGPERVPGGIRWQMFGRTFYPRRWRRPVPMVARGEWPAGAK</sequence>
<dbReference type="InterPro" id="IPR021403">
    <property type="entry name" value="DUF3043"/>
</dbReference>
<evidence type="ECO:0000256" key="1">
    <source>
        <dbReference type="SAM" id="MobiDB-lite"/>
    </source>
</evidence>
<proteinExistence type="predicted"/>
<feature type="region of interest" description="Disordered" evidence="1">
    <location>
        <begin position="1"/>
        <end position="60"/>
    </location>
</feature>
<name>A0ABS2TFV7_9ACTO</name>
<dbReference type="RefSeq" id="WP_182174122.1">
    <property type="nucleotide sequence ID" value="NZ_CP059676.1"/>
</dbReference>
<keyword evidence="2" id="KW-0472">Membrane</keyword>
<keyword evidence="4" id="KW-1185">Reference proteome</keyword>
<dbReference type="Proteomes" id="UP000705983">
    <property type="component" value="Unassembled WGS sequence"/>
</dbReference>
<evidence type="ECO:0000256" key="2">
    <source>
        <dbReference type="SAM" id="Phobius"/>
    </source>
</evidence>
<dbReference type="Pfam" id="PF11241">
    <property type="entry name" value="DUF3043"/>
    <property type="match status" value="1"/>
</dbReference>
<comment type="caution">
    <text evidence="3">The sequence shown here is derived from an EMBL/GenBank/DDBJ whole genome shotgun (WGS) entry which is preliminary data.</text>
</comment>
<feature type="transmembrane region" description="Helical" evidence="2">
    <location>
        <begin position="120"/>
        <end position="142"/>
    </location>
</feature>
<feature type="compositionally biased region" description="Basic and acidic residues" evidence="1">
    <location>
        <begin position="1"/>
        <end position="12"/>
    </location>
</feature>
<evidence type="ECO:0000313" key="3">
    <source>
        <dbReference type="EMBL" id="MBM9433248.1"/>
    </source>
</evidence>
<keyword evidence="2" id="KW-0812">Transmembrane</keyword>
<protein>
    <submittedName>
        <fullName evidence="3">DUF3043 domain-containing protein</fullName>
    </submittedName>
</protein>
<reference evidence="4" key="1">
    <citation type="submission" date="2021-02" db="EMBL/GenBank/DDBJ databases">
        <title>Leucobacter sp. CX169.</title>
        <authorList>
            <person name="Cheng Y."/>
        </authorList>
    </citation>
    <scope>NUCLEOTIDE SEQUENCE [LARGE SCALE GENOMIC DNA]</scope>
    <source>
        <strain evidence="4">JY899</strain>
    </source>
</reference>
<evidence type="ECO:0000313" key="4">
    <source>
        <dbReference type="Proteomes" id="UP000705983"/>
    </source>
</evidence>
<organism evidence="3 4">
    <name type="scientific">Flaviflexus equikiangi</name>
    <dbReference type="NCBI Taxonomy" id="2758573"/>
    <lineage>
        <taxon>Bacteria</taxon>
        <taxon>Bacillati</taxon>
        <taxon>Actinomycetota</taxon>
        <taxon>Actinomycetes</taxon>
        <taxon>Actinomycetales</taxon>
        <taxon>Actinomycetaceae</taxon>
        <taxon>Flaviflexus</taxon>
    </lineage>
</organism>